<organism evidence="2">
    <name type="scientific">Siphoviridae sp. ctL0q1</name>
    <dbReference type="NCBI Taxonomy" id="2825449"/>
    <lineage>
        <taxon>Viruses</taxon>
        <taxon>Duplodnaviria</taxon>
        <taxon>Heunggongvirae</taxon>
        <taxon>Uroviricota</taxon>
        <taxon>Caudoviricetes</taxon>
    </lineage>
</organism>
<sequence>MEKVLRTIRRKGITMCKCKYFQNCKTKQQLKVCFKVLLKENHPDNGGDLRTMQDINAEYNRLVDILPDVPGSEKEMGRKTEKTEKQNADTDFADLPDSVKLAVARATQIPGVNVEVCGCWVWVSGNTYAVKQILKEIGFRFSGKKKMWYFHEETEVSHKYRKHREVDMGEIRAKYGTETMRHKSVCLA</sequence>
<name>A0A8S5PK82_9CAUD</name>
<dbReference type="InterPro" id="IPR036869">
    <property type="entry name" value="J_dom_sf"/>
</dbReference>
<accession>A0A8S5PK82</accession>
<evidence type="ECO:0000256" key="1">
    <source>
        <dbReference type="SAM" id="MobiDB-lite"/>
    </source>
</evidence>
<evidence type="ECO:0000313" key="2">
    <source>
        <dbReference type="EMBL" id="DAE06883.1"/>
    </source>
</evidence>
<reference evidence="2" key="1">
    <citation type="journal article" date="2021" name="Proc. Natl. Acad. Sci. U.S.A.">
        <title>A Catalog of Tens of Thousands of Viruses from Human Metagenomes Reveals Hidden Associations with Chronic Diseases.</title>
        <authorList>
            <person name="Tisza M.J."/>
            <person name="Buck C.B."/>
        </authorList>
    </citation>
    <scope>NUCLEOTIDE SEQUENCE</scope>
    <source>
        <strain evidence="2">CtL0q1</strain>
    </source>
</reference>
<dbReference type="Gene3D" id="1.10.287.110">
    <property type="entry name" value="DnaJ domain"/>
    <property type="match status" value="1"/>
</dbReference>
<feature type="compositionally biased region" description="Basic and acidic residues" evidence="1">
    <location>
        <begin position="71"/>
        <end position="88"/>
    </location>
</feature>
<dbReference type="SUPFAM" id="SSF46565">
    <property type="entry name" value="Chaperone J-domain"/>
    <property type="match status" value="1"/>
</dbReference>
<protein>
    <submittedName>
        <fullName evidence="2">Mitochondrial import inner membrane translocase-fold, CHAPERONE, PROTEIN TRANSPORT</fullName>
    </submittedName>
</protein>
<dbReference type="EMBL" id="BK015443">
    <property type="protein sequence ID" value="DAE06883.1"/>
    <property type="molecule type" value="Genomic_DNA"/>
</dbReference>
<proteinExistence type="predicted"/>
<feature type="region of interest" description="Disordered" evidence="1">
    <location>
        <begin position="69"/>
        <end position="88"/>
    </location>
</feature>